<dbReference type="InterPro" id="IPR017945">
    <property type="entry name" value="DHBP_synth_RibB-like_a/b_dom"/>
</dbReference>
<dbReference type="Pfam" id="PF00708">
    <property type="entry name" value="Acylphosphatase"/>
    <property type="match status" value="1"/>
</dbReference>
<keyword evidence="9" id="KW-0378">Hydrolase</keyword>
<gene>
    <name evidence="12" type="ordered locus">Acid345_0926</name>
</gene>
<dbReference type="InterPro" id="IPR004421">
    <property type="entry name" value="Carbamoyltransferase_HypF"/>
</dbReference>
<dbReference type="STRING" id="204669.Acid345_0926"/>
<dbReference type="Pfam" id="PF07503">
    <property type="entry name" value="zf-HYPF"/>
    <property type="match status" value="2"/>
</dbReference>
<evidence type="ECO:0000259" key="10">
    <source>
        <dbReference type="PROSITE" id="PS51160"/>
    </source>
</evidence>
<keyword evidence="5" id="KW-0863">Zinc-finger</keyword>
<comment type="catalytic activity">
    <reaction evidence="7">
        <text>C-terminal L-cysteinyl-[HypE protein] + carbamoyl phosphate + ATP + H2O = C-terminal S-carboxamide-L-cysteinyl-[HypE protein] + AMP + phosphate + diphosphate + H(+)</text>
        <dbReference type="Rhea" id="RHEA:55636"/>
        <dbReference type="Rhea" id="RHEA-COMP:14247"/>
        <dbReference type="Rhea" id="RHEA-COMP:14392"/>
        <dbReference type="ChEBI" id="CHEBI:15377"/>
        <dbReference type="ChEBI" id="CHEBI:15378"/>
        <dbReference type="ChEBI" id="CHEBI:30616"/>
        <dbReference type="ChEBI" id="CHEBI:33019"/>
        <dbReference type="ChEBI" id="CHEBI:43474"/>
        <dbReference type="ChEBI" id="CHEBI:58228"/>
        <dbReference type="ChEBI" id="CHEBI:76913"/>
        <dbReference type="ChEBI" id="CHEBI:139126"/>
        <dbReference type="ChEBI" id="CHEBI:456215"/>
    </reaction>
</comment>
<dbReference type="Gene3D" id="3.30.420.360">
    <property type="match status" value="1"/>
</dbReference>
<dbReference type="UniPathway" id="UPA00335"/>
<dbReference type="InterPro" id="IPR006070">
    <property type="entry name" value="Sua5-like_dom"/>
</dbReference>
<dbReference type="EnsemblBacteria" id="ABF39929">
    <property type="protein sequence ID" value="ABF39929"/>
    <property type="gene ID" value="Acid345_0926"/>
</dbReference>
<accession>Q1IT71</accession>
<evidence type="ECO:0000256" key="4">
    <source>
        <dbReference type="ARBA" id="ARBA00022723"/>
    </source>
</evidence>
<dbReference type="NCBIfam" id="TIGR00143">
    <property type="entry name" value="hypF"/>
    <property type="match status" value="1"/>
</dbReference>
<comment type="catalytic activity">
    <reaction evidence="9">
        <text>an acyl phosphate + H2O = a carboxylate + phosphate + H(+)</text>
        <dbReference type="Rhea" id="RHEA:14965"/>
        <dbReference type="ChEBI" id="CHEBI:15377"/>
        <dbReference type="ChEBI" id="CHEBI:15378"/>
        <dbReference type="ChEBI" id="CHEBI:29067"/>
        <dbReference type="ChEBI" id="CHEBI:43474"/>
        <dbReference type="ChEBI" id="CHEBI:59918"/>
        <dbReference type="EC" id="3.6.1.7"/>
    </reaction>
</comment>
<reference evidence="12 13" key="1">
    <citation type="journal article" date="2009" name="Appl. Environ. Microbiol.">
        <title>Three genomes from the phylum Acidobacteria provide insight into the lifestyles of these microorganisms in soils.</title>
        <authorList>
            <person name="Ward N.L."/>
            <person name="Challacombe J.F."/>
            <person name="Janssen P.H."/>
            <person name="Henrissat B."/>
            <person name="Coutinho P.M."/>
            <person name="Wu M."/>
            <person name="Xie G."/>
            <person name="Haft D.H."/>
            <person name="Sait M."/>
            <person name="Badger J."/>
            <person name="Barabote R.D."/>
            <person name="Bradley B."/>
            <person name="Brettin T.S."/>
            <person name="Brinkac L.M."/>
            <person name="Bruce D."/>
            <person name="Creasy T."/>
            <person name="Daugherty S.C."/>
            <person name="Davidsen T.M."/>
            <person name="DeBoy R.T."/>
            <person name="Detter J.C."/>
            <person name="Dodson R.J."/>
            <person name="Durkin A.S."/>
            <person name="Ganapathy A."/>
            <person name="Gwinn-Giglio M."/>
            <person name="Han C.S."/>
            <person name="Khouri H."/>
            <person name="Kiss H."/>
            <person name="Kothari S.P."/>
            <person name="Madupu R."/>
            <person name="Nelson K.E."/>
            <person name="Nelson W.C."/>
            <person name="Paulsen I."/>
            <person name="Penn K."/>
            <person name="Ren Q."/>
            <person name="Rosovitz M.J."/>
            <person name="Selengut J.D."/>
            <person name="Shrivastava S."/>
            <person name="Sullivan S.A."/>
            <person name="Tapia R."/>
            <person name="Thompson L.S."/>
            <person name="Watkins K.L."/>
            <person name="Yang Q."/>
            <person name="Yu C."/>
            <person name="Zafar N."/>
            <person name="Zhou L."/>
            <person name="Kuske C.R."/>
        </authorList>
    </citation>
    <scope>NUCLEOTIDE SEQUENCE [LARGE SCALE GENOMIC DNA]</scope>
    <source>
        <strain evidence="12 13">Ellin345</strain>
    </source>
</reference>
<dbReference type="PANTHER" id="PTHR42959:SF1">
    <property type="entry name" value="CARBAMOYLTRANSFERASE HYPF"/>
    <property type="match status" value="1"/>
</dbReference>
<dbReference type="AlphaFoldDB" id="Q1IT71"/>
<comment type="similarity">
    <text evidence="2 8">Belongs to the carbamoyltransferase HypF family.</text>
</comment>
<dbReference type="Gene3D" id="3.90.870.50">
    <property type="match status" value="1"/>
</dbReference>
<feature type="domain" description="Acylphosphatase-like" evidence="10">
    <location>
        <begin position="1"/>
        <end position="79"/>
    </location>
</feature>
<dbReference type="InterPro" id="IPR051060">
    <property type="entry name" value="Carbamoyltrans_HypF-like"/>
</dbReference>
<dbReference type="PANTHER" id="PTHR42959">
    <property type="entry name" value="CARBAMOYLTRANSFERASE"/>
    <property type="match status" value="1"/>
</dbReference>
<name>Q1IT71_KORVE</name>
<dbReference type="Proteomes" id="UP000002432">
    <property type="component" value="Chromosome"/>
</dbReference>
<evidence type="ECO:0000313" key="13">
    <source>
        <dbReference type="Proteomes" id="UP000002432"/>
    </source>
</evidence>
<evidence type="ECO:0000256" key="3">
    <source>
        <dbReference type="ARBA" id="ARBA00022598"/>
    </source>
</evidence>
<dbReference type="GO" id="GO:0016743">
    <property type="term" value="F:carboxyl- or carbamoyltransferase activity"/>
    <property type="evidence" value="ECO:0007669"/>
    <property type="project" value="UniProtKB-UniRule"/>
</dbReference>
<organism evidence="12 13">
    <name type="scientific">Koribacter versatilis (strain Ellin345)</name>
    <dbReference type="NCBI Taxonomy" id="204669"/>
    <lineage>
        <taxon>Bacteria</taxon>
        <taxon>Pseudomonadati</taxon>
        <taxon>Acidobacteriota</taxon>
        <taxon>Terriglobia</taxon>
        <taxon>Terriglobales</taxon>
        <taxon>Candidatus Korobacteraceae</taxon>
        <taxon>Candidatus Korobacter</taxon>
    </lineage>
</organism>
<dbReference type="SUPFAM" id="SSF54975">
    <property type="entry name" value="Acylphosphatase/BLUF domain-like"/>
    <property type="match status" value="1"/>
</dbReference>
<dbReference type="PIRSF" id="PIRSF006256">
    <property type="entry name" value="CMPcnvr_hdrg_mat"/>
    <property type="match status" value="1"/>
</dbReference>
<feature type="domain" description="YrdC-like" evidence="11">
    <location>
        <begin position="188"/>
        <end position="371"/>
    </location>
</feature>
<dbReference type="SUPFAM" id="SSF55821">
    <property type="entry name" value="YrdC/RibB"/>
    <property type="match status" value="1"/>
</dbReference>
<keyword evidence="3" id="KW-0436">Ligase</keyword>
<evidence type="ECO:0000256" key="6">
    <source>
        <dbReference type="ARBA" id="ARBA00022833"/>
    </source>
</evidence>
<dbReference type="InterPro" id="IPR041440">
    <property type="entry name" value="HypF_C"/>
</dbReference>
<dbReference type="SUPFAM" id="SSF53067">
    <property type="entry name" value="Actin-like ATPase domain"/>
    <property type="match status" value="1"/>
</dbReference>
<dbReference type="InterPro" id="IPR001792">
    <property type="entry name" value="Acylphosphatase-like_dom"/>
</dbReference>
<dbReference type="GO" id="GO:0008270">
    <property type="term" value="F:zinc ion binding"/>
    <property type="evidence" value="ECO:0007669"/>
    <property type="project" value="UniProtKB-KW"/>
</dbReference>
<evidence type="ECO:0000256" key="2">
    <source>
        <dbReference type="ARBA" id="ARBA00008097"/>
    </source>
</evidence>
<sequence length="740" mass="81121">MVQGVGFRPFVYRLAQTHHLAGWVRNGEQGVEIFLEGAEPSVERFVEELETEAPPAASISQVEVDPAKPEGFLDFAIRESERIDRPTVRVSPDLPVCDECLRELFDPADRRYLYPYINCTNCGPRYTVVLGLPYDRPKTTMKDWPLDAYCRGEYGDPANRRFHAQPVACAECGPTYFLQIGDERIFGAAAIERTAEILRDGKILAVKGLGGYHLACDARNGNAVRALRERKYRKEKPFAVMARDVEIAAQIVELSNETRELLTGIARPIVLARAKQQFPGVAPENHELGVMLPYTPLHHLLFASGAPEVLVMTSANRSSEPIAYEDADAIESLVGIADAFLIGDRPIARRVDDSVARVGAYGPAILRRARGYAPGAVATIPCERPILALGADLKNALTLVVDGQAFVSQHIGDLEHYTAFQAFEETIRDLLAMYEVKMDEVLLVHDAHPQYRTTLHAAQIAAKKKVAVQHHRAHIASVLAERGEWNRCVVGVSFDGTGWGDDGTVWGGEIFAGSVHEGFERVAHLRPAVLPGGDAAAEFPVQAAAGFLAQLGDLPDLCAAPFNFPERFRAARELVTKNVRCFGTTSMGRLFDTAAALIGFTRETTYEGQAAIWVEQLARRTAHRDGFEFPYTDGELDFRPLLTAVIQSRLTGVALETIARRFQVGVAHGISECLRTICKEQGAKTVVLSGGVFQNELLLGDLKPQLDVLGLEVWTNRMVPTNDGGISLGQAAMAAFARTN</sequence>
<dbReference type="Gene3D" id="3.30.110.120">
    <property type="match status" value="1"/>
</dbReference>
<dbReference type="PROSITE" id="PS51163">
    <property type="entry name" value="YRDC"/>
    <property type="match status" value="1"/>
</dbReference>
<dbReference type="GO" id="GO:0003998">
    <property type="term" value="F:acylphosphatase activity"/>
    <property type="evidence" value="ECO:0007669"/>
    <property type="project" value="UniProtKB-EC"/>
</dbReference>
<dbReference type="HOGENOM" id="CLU_009164_0_0_0"/>
<dbReference type="InterPro" id="IPR011125">
    <property type="entry name" value="Znf_HypF"/>
</dbReference>
<dbReference type="GO" id="GO:0016874">
    <property type="term" value="F:ligase activity"/>
    <property type="evidence" value="ECO:0007669"/>
    <property type="project" value="UniProtKB-UniRule"/>
</dbReference>
<evidence type="ECO:0000259" key="11">
    <source>
        <dbReference type="PROSITE" id="PS51163"/>
    </source>
</evidence>
<evidence type="ECO:0000256" key="7">
    <source>
        <dbReference type="ARBA" id="ARBA00048220"/>
    </source>
</evidence>
<keyword evidence="6" id="KW-0862">Zinc</keyword>
<dbReference type="InterPro" id="IPR043129">
    <property type="entry name" value="ATPase_NBD"/>
</dbReference>
<evidence type="ECO:0000256" key="1">
    <source>
        <dbReference type="ARBA" id="ARBA00004711"/>
    </source>
</evidence>
<dbReference type="Gene3D" id="3.30.420.40">
    <property type="match status" value="1"/>
</dbReference>
<dbReference type="EC" id="6.2.-.-" evidence="8"/>
<feature type="active site" evidence="9">
    <location>
        <position position="26"/>
    </location>
</feature>
<dbReference type="Pfam" id="PF22521">
    <property type="entry name" value="HypF_C_2"/>
    <property type="match status" value="1"/>
</dbReference>
<feature type="active site" evidence="9">
    <location>
        <position position="8"/>
    </location>
</feature>
<dbReference type="Pfam" id="PF17788">
    <property type="entry name" value="HypF_C"/>
    <property type="match status" value="1"/>
</dbReference>
<dbReference type="KEGG" id="aba:Acid345_0926"/>
<comment type="pathway">
    <text evidence="1">Protein modification; [NiFe] hydrogenase maturation.</text>
</comment>
<evidence type="ECO:0000256" key="5">
    <source>
        <dbReference type="ARBA" id="ARBA00022771"/>
    </source>
</evidence>
<dbReference type="InterPro" id="IPR036046">
    <property type="entry name" value="Acylphosphatase-like_dom_sf"/>
</dbReference>
<dbReference type="Pfam" id="PF01300">
    <property type="entry name" value="Sua5_yciO_yrdC"/>
    <property type="match status" value="1"/>
</dbReference>
<dbReference type="PROSITE" id="PS51160">
    <property type="entry name" value="ACYLPHOSPHATASE_3"/>
    <property type="match status" value="1"/>
</dbReference>
<keyword evidence="4" id="KW-0479">Metal-binding</keyword>
<keyword evidence="13" id="KW-1185">Reference proteome</keyword>
<protein>
    <recommendedName>
        <fullName evidence="8">Carbamoyltransferase</fullName>
        <ecNumber evidence="8">6.2.-.-</ecNumber>
    </recommendedName>
</protein>
<dbReference type="eggNOG" id="COG0068">
    <property type="taxonomic scope" value="Bacteria"/>
</dbReference>
<dbReference type="InterPro" id="IPR055128">
    <property type="entry name" value="HypF_C_2"/>
</dbReference>
<evidence type="ECO:0000313" key="12">
    <source>
        <dbReference type="EMBL" id="ABF39929.1"/>
    </source>
</evidence>
<evidence type="ECO:0000256" key="9">
    <source>
        <dbReference type="PROSITE-ProRule" id="PRU00520"/>
    </source>
</evidence>
<evidence type="ECO:0000256" key="8">
    <source>
        <dbReference type="PIRNR" id="PIRNR006256"/>
    </source>
</evidence>
<dbReference type="GO" id="GO:0003725">
    <property type="term" value="F:double-stranded RNA binding"/>
    <property type="evidence" value="ECO:0007669"/>
    <property type="project" value="InterPro"/>
</dbReference>
<dbReference type="GO" id="GO:0051604">
    <property type="term" value="P:protein maturation"/>
    <property type="evidence" value="ECO:0007669"/>
    <property type="project" value="TreeGrafter"/>
</dbReference>
<dbReference type="EMBL" id="CP000360">
    <property type="protein sequence ID" value="ABF39929.1"/>
    <property type="molecule type" value="Genomic_DNA"/>
</dbReference>
<proteinExistence type="inferred from homology"/>